<keyword evidence="4" id="KW-0540">Nuclease</keyword>
<dbReference type="CDD" id="cd01647">
    <property type="entry name" value="RT_LTR"/>
    <property type="match status" value="1"/>
</dbReference>
<dbReference type="InterPro" id="IPR021109">
    <property type="entry name" value="Peptidase_aspartic_dom_sf"/>
</dbReference>
<dbReference type="GO" id="GO:0004519">
    <property type="term" value="F:endonuclease activity"/>
    <property type="evidence" value="ECO:0007669"/>
    <property type="project" value="UniProtKB-KW"/>
</dbReference>
<organism evidence="10 11">
    <name type="scientific">Paspalum notatum var. saurae</name>
    <dbReference type="NCBI Taxonomy" id="547442"/>
    <lineage>
        <taxon>Eukaryota</taxon>
        <taxon>Viridiplantae</taxon>
        <taxon>Streptophyta</taxon>
        <taxon>Embryophyta</taxon>
        <taxon>Tracheophyta</taxon>
        <taxon>Spermatophyta</taxon>
        <taxon>Magnoliopsida</taxon>
        <taxon>Liliopsida</taxon>
        <taxon>Poales</taxon>
        <taxon>Poaceae</taxon>
        <taxon>PACMAD clade</taxon>
        <taxon>Panicoideae</taxon>
        <taxon>Andropogonodae</taxon>
        <taxon>Paspaleae</taxon>
        <taxon>Paspalinae</taxon>
        <taxon>Paspalum</taxon>
    </lineage>
</organism>
<evidence type="ECO:0000256" key="8">
    <source>
        <dbReference type="ARBA" id="ARBA00023268"/>
    </source>
</evidence>
<keyword evidence="1" id="KW-0645">Protease</keyword>
<dbReference type="CDD" id="cd00303">
    <property type="entry name" value="retropepsin_like"/>
    <property type="match status" value="1"/>
</dbReference>
<dbReference type="SUPFAM" id="SSF50630">
    <property type="entry name" value="Acid proteases"/>
    <property type="match status" value="1"/>
</dbReference>
<evidence type="ECO:0000256" key="7">
    <source>
        <dbReference type="ARBA" id="ARBA00022918"/>
    </source>
</evidence>
<evidence type="ECO:0000256" key="5">
    <source>
        <dbReference type="ARBA" id="ARBA00022759"/>
    </source>
</evidence>
<keyword evidence="8" id="KW-0511">Multifunctional enzyme</keyword>
<keyword evidence="11" id="KW-1185">Reference proteome</keyword>
<evidence type="ECO:0000256" key="6">
    <source>
        <dbReference type="ARBA" id="ARBA00022801"/>
    </source>
</evidence>
<dbReference type="InterPro" id="IPR043502">
    <property type="entry name" value="DNA/RNA_pol_sf"/>
</dbReference>
<dbReference type="Gene3D" id="3.10.10.10">
    <property type="entry name" value="HIV Type 1 Reverse Transcriptase, subunit A, domain 1"/>
    <property type="match status" value="1"/>
</dbReference>
<dbReference type="Gene3D" id="3.30.70.270">
    <property type="match status" value="2"/>
</dbReference>
<sequence>MWYASMHMKGAAKLWYLRLELNSGEPPWRSFVRMVQNRFGPPMTDSPLGALKLLQRTASVDEYCEQFMTLACRDAELSEKQQVQLFIAGLRNPLQIDVSLRSPATLNEAITLARAYEQRLLLPAAPPARSGGRPSYRQQFVSAPAGSSAAGAVSSNTVESSAATASAMPNSALGRRRLNPSEMAQRRAAGLCYNCDEKFWLLMLTRNRSTKSRKEQQQDLNISLHALTGIRSTTYQTMQIWVFIGGPRLTALLDSGSTHNFINDEVASRLQLPLPCRSKLRVIVGNGDQVACSGMYPGIDATIGCERFVLDCYAMPVGGFDLVLGDFGEQTLCFQRADRRILWAGLDRPPKATLQSITAAGDNLLDSLLHQFAAVFAEPNGLPPHRAISHRIRLQPGTAAVAVRPYRYAHIQKDELERQCTDMMHQGVIRPSSSAFSSPALLVRKHDGSWRMCVDYRALNAKTIKDKYPIPVVEELLDELRGAKFFTKLDLRSGYHQVRMHEADIHKTAFRTDQGLFEFLVMPFGLTNAPATFQALMNTVLRRFLRRFVLVFFDDILIYSATWAEHLQHLHLVLQCLAEHSLFLKRSKCAFAVPSVAYLGHVISAAGVAMDSDKVQAVLSWPVPKTVRAVRGFLGLAGYYRRFINNYGVIATPLTRLLRKEGFHWTPEAEAAFRELQQALTKALVLQLPDFSLPFIVECDASGSGFGAVLHQGQGAVAFSIKPIAARHAKLAAYERELIGLVLAVRHWRPYLWGREFVVITDHRSLKFVANRPA</sequence>
<dbReference type="AlphaFoldDB" id="A0AAQ3XIS7"/>
<dbReference type="SUPFAM" id="SSF56672">
    <property type="entry name" value="DNA/RNA polymerases"/>
    <property type="match status" value="1"/>
</dbReference>
<dbReference type="PANTHER" id="PTHR37984:SF5">
    <property type="entry name" value="PROTEIN NYNRIN-LIKE"/>
    <property type="match status" value="1"/>
</dbReference>
<dbReference type="InterPro" id="IPR041577">
    <property type="entry name" value="RT_RNaseH_2"/>
</dbReference>
<dbReference type="Pfam" id="PF00078">
    <property type="entry name" value="RVT_1"/>
    <property type="match status" value="1"/>
</dbReference>
<evidence type="ECO:0000313" key="11">
    <source>
        <dbReference type="Proteomes" id="UP001341281"/>
    </source>
</evidence>
<evidence type="ECO:0000256" key="1">
    <source>
        <dbReference type="ARBA" id="ARBA00022670"/>
    </source>
</evidence>
<evidence type="ECO:0000256" key="2">
    <source>
        <dbReference type="ARBA" id="ARBA00022679"/>
    </source>
</evidence>
<evidence type="ECO:0000259" key="9">
    <source>
        <dbReference type="PROSITE" id="PS50878"/>
    </source>
</evidence>
<dbReference type="PROSITE" id="PS50878">
    <property type="entry name" value="RT_POL"/>
    <property type="match status" value="1"/>
</dbReference>
<gene>
    <name evidence="10" type="ORF">U9M48_043641</name>
</gene>
<proteinExistence type="predicted"/>
<dbReference type="EMBL" id="CP144754">
    <property type="protein sequence ID" value="WVZ98172.1"/>
    <property type="molecule type" value="Genomic_DNA"/>
</dbReference>
<protein>
    <recommendedName>
        <fullName evidence="9">Reverse transcriptase domain-containing protein</fullName>
    </recommendedName>
</protein>
<dbReference type="InterPro" id="IPR000477">
    <property type="entry name" value="RT_dom"/>
</dbReference>
<evidence type="ECO:0000256" key="4">
    <source>
        <dbReference type="ARBA" id="ARBA00022722"/>
    </source>
</evidence>
<dbReference type="Pfam" id="PF03732">
    <property type="entry name" value="Retrotrans_gag"/>
    <property type="match status" value="1"/>
</dbReference>
<dbReference type="PANTHER" id="PTHR37984">
    <property type="entry name" value="PROTEIN CBG26694"/>
    <property type="match status" value="1"/>
</dbReference>
<dbReference type="Pfam" id="PF17919">
    <property type="entry name" value="RT_RNaseH_2"/>
    <property type="match status" value="1"/>
</dbReference>
<dbReference type="Pfam" id="PF08284">
    <property type="entry name" value="RVP_2"/>
    <property type="match status" value="1"/>
</dbReference>
<keyword evidence="5" id="KW-0255">Endonuclease</keyword>
<dbReference type="GO" id="GO:0008233">
    <property type="term" value="F:peptidase activity"/>
    <property type="evidence" value="ECO:0007669"/>
    <property type="project" value="UniProtKB-KW"/>
</dbReference>
<dbReference type="InterPro" id="IPR043128">
    <property type="entry name" value="Rev_trsase/Diguanyl_cyclase"/>
</dbReference>
<accession>A0AAQ3XIS7</accession>
<reference evidence="10 11" key="1">
    <citation type="submission" date="2024-02" db="EMBL/GenBank/DDBJ databases">
        <title>High-quality chromosome-scale genome assembly of Pensacola bahiagrass (Paspalum notatum Flugge var. saurae).</title>
        <authorList>
            <person name="Vega J.M."/>
            <person name="Podio M."/>
            <person name="Orjuela J."/>
            <person name="Siena L.A."/>
            <person name="Pessino S.C."/>
            <person name="Combes M.C."/>
            <person name="Mariac C."/>
            <person name="Albertini E."/>
            <person name="Pupilli F."/>
            <person name="Ortiz J.P.A."/>
            <person name="Leblanc O."/>
        </authorList>
    </citation>
    <scope>NUCLEOTIDE SEQUENCE [LARGE SCALE GENOMIC DNA]</scope>
    <source>
        <strain evidence="10">R1</strain>
        <tissue evidence="10">Leaf</tissue>
    </source>
</reference>
<dbReference type="InterPro" id="IPR005162">
    <property type="entry name" value="Retrotrans_gag_dom"/>
</dbReference>
<feature type="domain" description="Reverse transcriptase" evidence="9">
    <location>
        <begin position="424"/>
        <end position="603"/>
    </location>
</feature>
<dbReference type="GO" id="GO:0006508">
    <property type="term" value="P:proteolysis"/>
    <property type="evidence" value="ECO:0007669"/>
    <property type="project" value="UniProtKB-KW"/>
</dbReference>
<keyword evidence="7" id="KW-0695">RNA-directed DNA polymerase</keyword>
<dbReference type="Proteomes" id="UP001341281">
    <property type="component" value="Chromosome 10"/>
</dbReference>
<dbReference type="GO" id="GO:0003964">
    <property type="term" value="F:RNA-directed DNA polymerase activity"/>
    <property type="evidence" value="ECO:0007669"/>
    <property type="project" value="UniProtKB-KW"/>
</dbReference>
<evidence type="ECO:0000313" key="10">
    <source>
        <dbReference type="EMBL" id="WVZ98172.1"/>
    </source>
</evidence>
<keyword evidence="3" id="KW-0548">Nucleotidyltransferase</keyword>
<dbReference type="FunFam" id="3.10.10.10:FF:000007">
    <property type="entry name" value="Retrovirus-related Pol polyprotein from transposon 17.6-like Protein"/>
    <property type="match status" value="1"/>
</dbReference>
<dbReference type="InterPro" id="IPR050951">
    <property type="entry name" value="Retrovirus_Pol_polyprotein"/>
</dbReference>
<name>A0AAQ3XIS7_PASNO</name>
<keyword evidence="6" id="KW-0378">Hydrolase</keyword>
<dbReference type="Gene3D" id="2.40.70.10">
    <property type="entry name" value="Acid Proteases"/>
    <property type="match status" value="1"/>
</dbReference>
<dbReference type="FunFam" id="3.30.70.270:FF:000020">
    <property type="entry name" value="Transposon Tf2-6 polyprotein-like Protein"/>
    <property type="match status" value="1"/>
</dbReference>
<evidence type="ECO:0000256" key="3">
    <source>
        <dbReference type="ARBA" id="ARBA00022695"/>
    </source>
</evidence>
<keyword evidence="2" id="KW-0808">Transferase</keyword>